<reference evidence="1 2" key="1">
    <citation type="submission" date="2020-09" db="EMBL/GenBank/DDBJ databases">
        <title>De no assembly of potato wild relative species, Solanum commersonii.</title>
        <authorList>
            <person name="Cho K."/>
        </authorList>
    </citation>
    <scope>NUCLEOTIDE SEQUENCE [LARGE SCALE GENOMIC DNA]</scope>
    <source>
        <strain evidence="1">LZ3.2</strain>
        <tissue evidence="1">Leaf</tissue>
    </source>
</reference>
<protein>
    <submittedName>
        <fullName evidence="1">Uncharacterized protein</fullName>
    </submittedName>
</protein>
<dbReference type="Proteomes" id="UP000824120">
    <property type="component" value="Chromosome 11"/>
</dbReference>
<sequence>MILDDVNLEREFPHIMHHLQELYMGFIFQDPSKCNVTNWKPDARSHFLTVRGVEVPLTPSAINEILGTADSPSDVLTEMNISPPYQQIRHALCGGAVHCEMDSVWALWLSPVISLCSHESGSSGVDLPINIRAVLKSAMRKARVHQARVPKESVDYMAHLFTTSLDVTKTKGPENIHGPTLTTTERNRRDDMITAYMFGLEMLRSAGRNCNEVPLNELAEALLGLELVFLEPVWDDVPTDEDKR</sequence>
<proteinExistence type="predicted"/>
<accession>A0A9J5WLK0</accession>
<evidence type="ECO:0000313" key="2">
    <source>
        <dbReference type="Proteomes" id="UP000824120"/>
    </source>
</evidence>
<dbReference type="EMBL" id="JACXVP010000011">
    <property type="protein sequence ID" value="KAG5576787.1"/>
    <property type="molecule type" value="Genomic_DNA"/>
</dbReference>
<organism evidence="1 2">
    <name type="scientific">Solanum commersonii</name>
    <name type="common">Commerson's wild potato</name>
    <name type="synonym">Commerson's nightshade</name>
    <dbReference type="NCBI Taxonomy" id="4109"/>
    <lineage>
        <taxon>Eukaryota</taxon>
        <taxon>Viridiplantae</taxon>
        <taxon>Streptophyta</taxon>
        <taxon>Embryophyta</taxon>
        <taxon>Tracheophyta</taxon>
        <taxon>Spermatophyta</taxon>
        <taxon>Magnoliopsida</taxon>
        <taxon>eudicotyledons</taxon>
        <taxon>Gunneridae</taxon>
        <taxon>Pentapetalae</taxon>
        <taxon>asterids</taxon>
        <taxon>lamiids</taxon>
        <taxon>Solanales</taxon>
        <taxon>Solanaceae</taxon>
        <taxon>Solanoideae</taxon>
        <taxon>Solaneae</taxon>
        <taxon>Solanum</taxon>
    </lineage>
</organism>
<name>A0A9J5WLK0_SOLCO</name>
<keyword evidence="2" id="KW-1185">Reference proteome</keyword>
<dbReference type="OrthoDB" id="1306244at2759"/>
<evidence type="ECO:0000313" key="1">
    <source>
        <dbReference type="EMBL" id="KAG5576787.1"/>
    </source>
</evidence>
<comment type="caution">
    <text evidence="1">The sequence shown here is derived from an EMBL/GenBank/DDBJ whole genome shotgun (WGS) entry which is preliminary data.</text>
</comment>
<dbReference type="AlphaFoldDB" id="A0A9J5WLK0"/>
<gene>
    <name evidence="1" type="ORF">H5410_056921</name>
</gene>